<keyword evidence="8 9" id="KW-0131">Cell cycle</keyword>
<comment type="subcellular location">
    <subcellularLocation>
        <location evidence="1 9">Cytoplasm</location>
    </subcellularLocation>
</comment>
<name>A0A1W1VQ51_9FIRM</name>
<dbReference type="GO" id="GO:0009037">
    <property type="term" value="F:tyrosine-based site-specific recombinase activity"/>
    <property type="evidence" value="ECO:0007669"/>
    <property type="project" value="UniProtKB-UniRule"/>
</dbReference>
<organism evidence="12 13">
    <name type="scientific">Thermanaeromonas toyohensis ToBE</name>
    <dbReference type="NCBI Taxonomy" id="698762"/>
    <lineage>
        <taxon>Bacteria</taxon>
        <taxon>Bacillati</taxon>
        <taxon>Bacillota</taxon>
        <taxon>Clostridia</taxon>
        <taxon>Neomoorellales</taxon>
        <taxon>Neomoorellaceae</taxon>
        <taxon>Thermanaeromonas</taxon>
    </lineage>
</organism>
<dbReference type="Gene3D" id="1.10.443.10">
    <property type="entry name" value="Intergrase catalytic core"/>
    <property type="match status" value="1"/>
</dbReference>
<evidence type="ECO:0000256" key="6">
    <source>
        <dbReference type="ARBA" id="ARBA00023125"/>
    </source>
</evidence>
<evidence type="ECO:0000313" key="12">
    <source>
        <dbReference type="EMBL" id="SMB95466.1"/>
    </source>
</evidence>
<keyword evidence="3 9" id="KW-0132">Cell division</keyword>
<sequence>MIGREFQRALEDFASYLIAEKNVAPRTLIAYLTDLKQFAVYVQSILGPGTRPEEVDRTLIRRFLGWLNVLQEKKSSIARKLVALRVFYRYLLREGRVEINPVELVRSPRQEKRLPKYLPYNEIVKILEAPPPTPLGLRDRALWETLYASGLRVGELVSLNLEDVDLIRGEIRVKGKGQRERLAPLGKIAIAALKDYLARGRPVLAARGNQKEKALFLNHRGRRLTSRGVRERLDYYVKRMAVTADVSPHTLRHCFATHMLERGADLRVVQELLGHARLSSTQVYTHVTPEHLRQIYQKAHPRAREVTRKETGETRLYIEQE</sequence>
<evidence type="ECO:0000313" key="13">
    <source>
        <dbReference type="Proteomes" id="UP000192569"/>
    </source>
</evidence>
<dbReference type="InterPro" id="IPR011010">
    <property type="entry name" value="DNA_brk_join_enz"/>
</dbReference>
<reference evidence="12 13" key="1">
    <citation type="submission" date="2017-04" db="EMBL/GenBank/DDBJ databases">
        <authorList>
            <person name="Afonso C.L."/>
            <person name="Miller P.J."/>
            <person name="Scott M.A."/>
            <person name="Spackman E."/>
            <person name="Goraichik I."/>
            <person name="Dimitrov K.M."/>
            <person name="Suarez D.L."/>
            <person name="Swayne D.E."/>
        </authorList>
    </citation>
    <scope>NUCLEOTIDE SEQUENCE [LARGE SCALE GENOMIC DNA]</scope>
    <source>
        <strain evidence="12 13">ToBE</strain>
    </source>
</reference>
<dbReference type="AlphaFoldDB" id="A0A1W1VQ51"/>
<dbReference type="GO" id="GO:0051301">
    <property type="term" value="P:cell division"/>
    <property type="evidence" value="ECO:0007669"/>
    <property type="project" value="UniProtKB-KW"/>
</dbReference>
<dbReference type="InterPro" id="IPR010998">
    <property type="entry name" value="Integrase_recombinase_N"/>
</dbReference>
<evidence type="ECO:0000256" key="2">
    <source>
        <dbReference type="ARBA" id="ARBA00022490"/>
    </source>
</evidence>
<dbReference type="Pfam" id="PF00589">
    <property type="entry name" value="Phage_integrase"/>
    <property type="match status" value="1"/>
</dbReference>
<gene>
    <name evidence="9" type="primary">xerC</name>
    <name evidence="12" type="ORF">SAMN00808754_1248</name>
</gene>
<evidence type="ECO:0000256" key="4">
    <source>
        <dbReference type="ARBA" id="ARBA00022829"/>
    </source>
</evidence>
<feature type="active site" evidence="9">
    <location>
        <position position="249"/>
    </location>
</feature>
<dbReference type="PROSITE" id="PS51898">
    <property type="entry name" value="TYR_RECOMBINASE"/>
    <property type="match status" value="1"/>
</dbReference>
<keyword evidence="4 9" id="KW-0159">Chromosome partition</keyword>
<dbReference type="GO" id="GO:0005737">
    <property type="term" value="C:cytoplasm"/>
    <property type="evidence" value="ECO:0007669"/>
    <property type="project" value="UniProtKB-SubCell"/>
</dbReference>
<dbReference type="HAMAP" id="MF_01808">
    <property type="entry name" value="Recomb_XerC_XerD"/>
    <property type="match status" value="1"/>
</dbReference>
<dbReference type="SUPFAM" id="SSF56349">
    <property type="entry name" value="DNA breaking-rejoining enzymes"/>
    <property type="match status" value="1"/>
</dbReference>
<dbReference type="PANTHER" id="PTHR30349">
    <property type="entry name" value="PHAGE INTEGRASE-RELATED"/>
    <property type="match status" value="1"/>
</dbReference>
<dbReference type="Pfam" id="PF02899">
    <property type="entry name" value="Phage_int_SAM_1"/>
    <property type="match status" value="1"/>
</dbReference>
<comment type="function">
    <text evidence="9">Site-specific tyrosine recombinase, which acts by catalyzing the cutting and rejoining of the recombining DNA molecules. The XerC-XerD complex is essential to convert dimers of the bacterial chromosome into monomers to permit their segregation at cell division. It also contributes to the segregational stability of plasmids.</text>
</comment>
<feature type="active site" evidence="9">
    <location>
        <position position="275"/>
    </location>
</feature>
<dbReference type="Gene3D" id="1.10.150.130">
    <property type="match status" value="1"/>
</dbReference>
<evidence type="ECO:0000256" key="9">
    <source>
        <dbReference type="HAMAP-Rule" id="MF_01808"/>
    </source>
</evidence>
<feature type="domain" description="Tyr recombinase" evidence="10">
    <location>
        <begin position="113"/>
        <end position="297"/>
    </location>
</feature>
<feature type="domain" description="Core-binding (CB)" evidence="11">
    <location>
        <begin position="4"/>
        <end position="92"/>
    </location>
</feature>
<protein>
    <recommendedName>
        <fullName evidence="9">Tyrosine recombinase XerC</fullName>
    </recommendedName>
</protein>
<dbReference type="GO" id="GO:0003677">
    <property type="term" value="F:DNA binding"/>
    <property type="evidence" value="ECO:0007669"/>
    <property type="project" value="UniProtKB-UniRule"/>
</dbReference>
<dbReference type="EMBL" id="LT838272">
    <property type="protein sequence ID" value="SMB95466.1"/>
    <property type="molecule type" value="Genomic_DNA"/>
</dbReference>
<dbReference type="GO" id="GO:0006313">
    <property type="term" value="P:DNA transposition"/>
    <property type="evidence" value="ECO:0007669"/>
    <property type="project" value="UniProtKB-UniRule"/>
</dbReference>
<feature type="active site" evidence="9">
    <location>
        <position position="152"/>
    </location>
</feature>
<dbReference type="GO" id="GO:0007059">
    <property type="term" value="P:chromosome segregation"/>
    <property type="evidence" value="ECO:0007669"/>
    <property type="project" value="UniProtKB-UniRule"/>
</dbReference>
<comment type="similarity">
    <text evidence="9">Belongs to the 'phage' integrase family. XerC subfamily.</text>
</comment>
<keyword evidence="5 9" id="KW-0229">DNA integration</keyword>
<dbReference type="InterPro" id="IPR013762">
    <property type="entry name" value="Integrase-like_cat_sf"/>
</dbReference>
<dbReference type="InterPro" id="IPR004107">
    <property type="entry name" value="Integrase_SAM-like_N"/>
</dbReference>
<dbReference type="PANTHER" id="PTHR30349:SF77">
    <property type="entry name" value="TYROSINE RECOMBINASE XERC"/>
    <property type="match status" value="1"/>
</dbReference>
<dbReference type="InterPro" id="IPR044068">
    <property type="entry name" value="CB"/>
</dbReference>
<dbReference type="CDD" id="cd00798">
    <property type="entry name" value="INT_XerDC_C"/>
    <property type="match status" value="1"/>
</dbReference>
<comment type="subunit">
    <text evidence="9">Forms a cyclic heterotetrameric complex composed of two molecules of XerC and two molecules of XerD.</text>
</comment>
<evidence type="ECO:0000256" key="7">
    <source>
        <dbReference type="ARBA" id="ARBA00023172"/>
    </source>
</evidence>
<accession>A0A1W1VQ51</accession>
<dbReference type="InterPro" id="IPR002104">
    <property type="entry name" value="Integrase_catalytic"/>
</dbReference>
<dbReference type="PROSITE" id="PS51900">
    <property type="entry name" value="CB"/>
    <property type="match status" value="1"/>
</dbReference>
<feature type="active site" evidence="9">
    <location>
        <position position="176"/>
    </location>
</feature>
<dbReference type="InterPro" id="IPR023009">
    <property type="entry name" value="Tyrosine_recombinase_XerC/XerD"/>
</dbReference>
<evidence type="ECO:0000259" key="11">
    <source>
        <dbReference type="PROSITE" id="PS51900"/>
    </source>
</evidence>
<evidence type="ECO:0000256" key="8">
    <source>
        <dbReference type="ARBA" id="ARBA00023306"/>
    </source>
</evidence>
<evidence type="ECO:0000256" key="3">
    <source>
        <dbReference type="ARBA" id="ARBA00022618"/>
    </source>
</evidence>
<feature type="active site" evidence="9">
    <location>
        <position position="252"/>
    </location>
</feature>
<dbReference type="NCBIfam" id="NF001399">
    <property type="entry name" value="PRK00283.1"/>
    <property type="match status" value="1"/>
</dbReference>
<dbReference type="STRING" id="698762.SAMN00808754_1248"/>
<dbReference type="RefSeq" id="WP_172839057.1">
    <property type="nucleotide sequence ID" value="NZ_LT838272.1"/>
</dbReference>
<proteinExistence type="inferred from homology"/>
<evidence type="ECO:0000256" key="1">
    <source>
        <dbReference type="ARBA" id="ARBA00004496"/>
    </source>
</evidence>
<dbReference type="InterPro" id="IPR050090">
    <property type="entry name" value="Tyrosine_recombinase_XerCD"/>
</dbReference>
<keyword evidence="7 9" id="KW-0233">DNA recombination</keyword>
<keyword evidence="2 9" id="KW-0963">Cytoplasm</keyword>
<feature type="active site" description="O-(3'-phospho-DNA)-tyrosine intermediate" evidence="9">
    <location>
        <position position="284"/>
    </location>
</feature>
<keyword evidence="6 9" id="KW-0238">DNA-binding</keyword>
<keyword evidence="13" id="KW-1185">Reference proteome</keyword>
<evidence type="ECO:0000259" key="10">
    <source>
        <dbReference type="PROSITE" id="PS51898"/>
    </source>
</evidence>
<dbReference type="Proteomes" id="UP000192569">
    <property type="component" value="Chromosome I"/>
</dbReference>
<evidence type="ECO:0000256" key="5">
    <source>
        <dbReference type="ARBA" id="ARBA00022908"/>
    </source>
</evidence>